<dbReference type="NCBIfam" id="TIGR01869">
    <property type="entry name" value="casC_Cse4"/>
    <property type="match status" value="1"/>
</dbReference>
<proteinExistence type="predicted"/>
<dbReference type="Proteomes" id="UP000588586">
    <property type="component" value="Unassembled WGS sequence"/>
</dbReference>
<dbReference type="AlphaFoldDB" id="A0A849HGW3"/>
<organism evidence="1 2">
    <name type="scientific">Knoellia koreensis</name>
    <dbReference type="NCBI Taxonomy" id="2730921"/>
    <lineage>
        <taxon>Bacteria</taxon>
        <taxon>Bacillati</taxon>
        <taxon>Actinomycetota</taxon>
        <taxon>Actinomycetes</taxon>
        <taxon>Micrococcales</taxon>
        <taxon>Intrasporangiaceae</taxon>
        <taxon>Knoellia</taxon>
    </lineage>
</organism>
<sequence length="369" mass="40025">MSNTYVCVHVLQDVPPANLNRDDNGTPKQAVYGGVDRLRVSSQAWKRATRMHFRERMDRDAQGIRTRRLHGILTKALEDRGKDHEAAKALAKESLGTLKITPDRNNEAQSSYLLFAGRRQLEELADALAADGADAKSVDAAEILGSTHPLDVALFGRMVADMTQLNVDAAAQVAHAISTHAAPTQFDYFTAVDDQQEKDEAGAGMIGTVEFNSGTLYRYAVVGVEQLVENMGDREEAIAGIGQFIESFVQSMPTGKQNTFAAHTRPALVLVEVRDDQPVSLVSAFESPVRPRFEDGHSTGYMGASLERLARHHRSEAERWGDEPRLLVASYAASGNGDSALTEAFGESTSLPDLVTRVTESVSAGGRDG</sequence>
<keyword evidence="2" id="KW-1185">Reference proteome</keyword>
<protein>
    <submittedName>
        <fullName evidence="1">Type I-E CRISPR-associated protein Cas7/Cse4/CasC</fullName>
    </submittedName>
</protein>
<name>A0A849HGW3_9MICO</name>
<evidence type="ECO:0000313" key="1">
    <source>
        <dbReference type="EMBL" id="NNM46439.1"/>
    </source>
</evidence>
<dbReference type="EMBL" id="JABEPQ010000002">
    <property type="protein sequence ID" value="NNM46439.1"/>
    <property type="molecule type" value="Genomic_DNA"/>
</dbReference>
<dbReference type="InterPro" id="IPR010148">
    <property type="entry name" value="CRISPR-assoc_prot_CT1975"/>
</dbReference>
<evidence type="ECO:0000313" key="2">
    <source>
        <dbReference type="Proteomes" id="UP000588586"/>
    </source>
</evidence>
<accession>A0A849HGW3</accession>
<dbReference type="RefSeq" id="WP_171243542.1">
    <property type="nucleotide sequence ID" value="NZ_JABEPQ010000002.1"/>
</dbReference>
<comment type="caution">
    <text evidence="1">The sequence shown here is derived from an EMBL/GenBank/DDBJ whole genome shotgun (WGS) entry which is preliminary data.</text>
</comment>
<dbReference type="Pfam" id="PF09344">
    <property type="entry name" value="Cas_CT1975"/>
    <property type="match status" value="1"/>
</dbReference>
<reference evidence="1 2" key="1">
    <citation type="submission" date="2020-04" db="EMBL/GenBank/DDBJ databases">
        <title>Knoellia sp. isolate from air conditioner.</title>
        <authorList>
            <person name="Chea S."/>
            <person name="Kim D.-U."/>
        </authorList>
    </citation>
    <scope>NUCLEOTIDE SEQUENCE [LARGE SCALE GENOMIC DNA]</scope>
    <source>
        <strain evidence="1 2">DB2414S</strain>
    </source>
</reference>
<gene>
    <name evidence="1" type="primary">cas7e</name>
    <name evidence="1" type="ORF">HJG52_10525</name>
</gene>